<feature type="domain" description="HTH merR-type" evidence="6">
    <location>
        <begin position="1"/>
        <end position="71"/>
    </location>
</feature>
<evidence type="ECO:0000256" key="5">
    <source>
        <dbReference type="ARBA" id="ARBA00024874"/>
    </source>
</evidence>
<dbReference type="EMBL" id="FNOY01000086">
    <property type="protein sequence ID" value="SDY95354.1"/>
    <property type="molecule type" value="Genomic_DNA"/>
</dbReference>
<dbReference type="InterPro" id="IPR000551">
    <property type="entry name" value="MerR-type_HTH_dom"/>
</dbReference>
<keyword evidence="8" id="KW-1185">Reference proteome</keyword>
<evidence type="ECO:0000256" key="3">
    <source>
        <dbReference type="ARBA" id="ARBA00022914"/>
    </source>
</evidence>
<dbReference type="Pfam" id="PF13411">
    <property type="entry name" value="MerR_1"/>
    <property type="match status" value="1"/>
</dbReference>
<sequence>MIMRIGELAKSAGVSVETVRYYQRRGLLDIPERPYGENRHYSTSHRDRLYFIKRAQALGFTLSEISSLLELSASDCAEVESVANRKLLLVREKLNDLAKIEAVLEQAVASCKDRKPYEGCPIIESLIEEKN</sequence>
<name>A0A1H3P2G9_9PROT</name>
<dbReference type="InterPro" id="IPR009061">
    <property type="entry name" value="DNA-bd_dom_put_sf"/>
</dbReference>
<protein>
    <recommendedName>
        <fullName evidence="1">Mercuric resistance operon regulatory protein</fullName>
    </recommendedName>
</protein>
<accession>A0A1H3P2G9</accession>
<dbReference type="PANTHER" id="PTHR30204:SF92">
    <property type="entry name" value="HTH-TYPE TRANSCRIPTIONAL REGULATOR ZNTR"/>
    <property type="match status" value="1"/>
</dbReference>
<proteinExistence type="predicted"/>
<dbReference type="GO" id="GO:0003677">
    <property type="term" value="F:DNA binding"/>
    <property type="evidence" value="ECO:0007669"/>
    <property type="project" value="UniProtKB-KW"/>
</dbReference>
<evidence type="ECO:0000313" key="8">
    <source>
        <dbReference type="Proteomes" id="UP000198640"/>
    </source>
</evidence>
<keyword evidence="4" id="KW-0238">DNA-binding</keyword>
<dbReference type="PRINTS" id="PR00040">
    <property type="entry name" value="HTHMERR"/>
</dbReference>
<dbReference type="SUPFAM" id="SSF46955">
    <property type="entry name" value="Putative DNA-binding domain"/>
    <property type="match status" value="1"/>
</dbReference>
<evidence type="ECO:0000256" key="1">
    <source>
        <dbReference type="ARBA" id="ARBA00017146"/>
    </source>
</evidence>
<gene>
    <name evidence="7" type="ORF">SAMN05421881_108615</name>
</gene>
<dbReference type="Gene3D" id="1.10.1660.10">
    <property type="match status" value="1"/>
</dbReference>
<evidence type="ECO:0000313" key="7">
    <source>
        <dbReference type="EMBL" id="SDY95354.1"/>
    </source>
</evidence>
<dbReference type="InterPro" id="IPR011794">
    <property type="entry name" value="MerR"/>
</dbReference>
<dbReference type="GO" id="GO:0046689">
    <property type="term" value="P:response to mercury ion"/>
    <property type="evidence" value="ECO:0007669"/>
    <property type="project" value="UniProtKB-KW"/>
</dbReference>
<reference evidence="7 8" key="1">
    <citation type="submission" date="2016-10" db="EMBL/GenBank/DDBJ databases">
        <authorList>
            <person name="de Groot N.N."/>
        </authorList>
    </citation>
    <scope>NUCLEOTIDE SEQUENCE [LARGE SCALE GENOMIC DNA]</scope>
    <source>
        <strain evidence="7 8">Nm1</strain>
    </source>
</reference>
<evidence type="ECO:0000256" key="4">
    <source>
        <dbReference type="ARBA" id="ARBA00023125"/>
    </source>
</evidence>
<dbReference type="InterPro" id="IPR047057">
    <property type="entry name" value="MerR_fam"/>
</dbReference>
<dbReference type="PROSITE" id="PS50937">
    <property type="entry name" value="HTH_MERR_2"/>
    <property type="match status" value="1"/>
</dbReference>
<dbReference type="GO" id="GO:0003700">
    <property type="term" value="F:DNA-binding transcription factor activity"/>
    <property type="evidence" value="ECO:0007669"/>
    <property type="project" value="InterPro"/>
</dbReference>
<keyword evidence="3" id="KW-0476">Mercury</keyword>
<keyword evidence="2" id="KW-0475">Mercuric resistance</keyword>
<dbReference type="PROSITE" id="PS00552">
    <property type="entry name" value="HTH_MERR_1"/>
    <property type="match status" value="1"/>
</dbReference>
<organism evidence="7 8">
    <name type="scientific">Nitrosomonas halophila</name>
    <dbReference type="NCBI Taxonomy" id="44576"/>
    <lineage>
        <taxon>Bacteria</taxon>
        <taxon>Pseudomonadati</taxon>
        <taxon>Pseudomonadota</taxon>
        <taxon>Betaproteobacteria</taxon>
        <taxon>Nitrosomonadales</taxon>
        <taxon>Nitrosomonadaceae</taxon>
        <taxon>Nitrosomonas</taxon>
    </lineage>
</organism>
<dbReference type="Proteomes" id="UP000198640">
    <property type="component" value="Unassembled WGS sequence"/>
</dbReference>
<dbReference type="STRING" id="44576.SAMN05421881_108615"/>
<dbReference type="GO" id="GO:0045340">
    <property type="term" value="F:mercury ion binding"/>
    <property type="evidence" value="ECO:0007669"/>
    <property type="project" value="InterPro"/>
</dbReference>
<dbReference type="AlphaFoldDB" id="A0A1H3P2G9"/>
<dbReference type="CDD" id="cd04783">
    <property type="entry name" value="HTH_MerR1"/>
    <property type="match status" value="1"/>
</dbReference>
<evidence type="ECO:0000259" key="6">
    <source>
        <dbReference type="PROSITE" id="PS50937"/>
    </source>
</evidence>
<evidence type="ECO:0000256" key="2">
    <source>
        <dbReference type="ARBA" id="ARBA00022466"/>
    </source>
</evidence>
<dbReference type="PANTHER" id="PTHR30204">
    <property type="entry name" value="REDOX-CYCLING DRUG-SENSING TRANSCRIPTIONAL ACTIVATOR SOXR"/>
    <property type="match status" value="1"/>
</dbReference>
<dbReference type="SMART" id="SM00422">
    <property type="entry name" value="HTH_MERR"/>
    <property type="match status" value="1"/>
</dbReference>
<comment type="function">
    <text evidence="5">Mediates the mercuric-dependent induction of mercury resistance operon. In the absence of mercury MerR represses transcription by binding tightly to the mer operator region; when mercury is present the dimeric complex binds a single ion and becomes a potent transcriptional activator, while remaining bound to the mer site.</text>
</comment>